<dbReference type="Gene3D" id="2.60.40.1670">
    <property type="entry name" value="beta-sandwich domain of Sec23/24"/>
    <property type="match status" value="1"/>
</dbReference>
<evidence type="ECO:0008006" key="5">
    <source>
        <dbReference type="Google" id="ProtNLM"/>
    </source>
</evidence>
<dbReference type="Pfam" id="PF04815">
    <property type="entry name" value="Sec23_helical"/>
    <property type="match status" value="1"/>
</dbReference>
<dbReference type="Proteomes" id="UP000694397">
    <property type="component" value="Chromosome 5"/>
</dbReference>
<feature type="domain" description="Sec23/Sec24 trunk" evidence="1">
    <location>
        <begin position="3"/>
        <end position="191"/>
    </location>
</feature>
<sequence length="355" mass="38943">GELKPLLEQLPSEEGAESSEIRVGFVTYNKATALLQCEELPDAAPDDGGLHDAGDTFVPLLDGFLNDFFQLSLSPPFNLLNQISDTFADTDDRETAFAPAIQEGVGALKAADRRGKLSIFHSPIPAAEAPGKRRNRDDEKLVNTKKEKTLFQPARAIYEQLSGDRMSIGRSVDLFPFPNQHVDVDALGDVSLFQVHAAHLCDVPLQTCCCELDRDPRTDVQQPIRFDADQYFGTVRMSNTTDLEMAAVGCNKAVTVEFEHDDTLSEDSGALIRASIQMLRVHDPGFSCCSLLVDGYKSCETDALLDFCAKSACRTVFSQPLKAMRETLLSHTARILACYRRNCASPSSMSQVSTP</sequence>
<dbReference type="GO" id="GO:0070971">
    <property type="term" value="C:endoplasmic reticulum exit site"/>
    <property type="evidence" value="ECO:0007669"/>
    <property type="project" value="TreeGrafter"/>
</dbReference>
<dbReference type="GO" id="GO:0008270">
    <property type="term" value="F:zinc ion binding"/>
    <property type="evidence" value="ECO:0007669"/>
    <property type="project" value="TreeGrafter"/>
</dbReference>
<organism evidence="3 4">
    <name type="scientific">Scleropages formosus</name>
    <name type="common">Asian bonytongue</name>
    <name type="synonym">Osteoglossum formosum</name>
    <dbReference type="NCBI Taxonomy" id="113540"/>
    <lineage>
        <taxon>Eukaryota</taxon>
        <taxon>Metazoa</taxon>
        <taxon>Chordata</taxon>
        <taxon>Craniata</taxon>
        <taxon>Vertebrata</taxon>
        <taxon>Euteleostomi</taxon>
        <taxon>Actinopterygii</taxon>
        <taxon>Neopterygii</taxon>
        <taxon>Teleostei</taxon>
        <taxon>Osteoglossocephala</taxon>
        <taxon>Osteoglossomorpha</taxon>
        <taxon>Osteoglossiformes</taxon>
        <taxon>Osteoglossidae</taxon>
        <taxon>Scleropages</taxon>
    </lineage>
</organism>
<protein>
    <recommendedName>
        <fullName evidence="5">VWFA domain-containing protein</fullName>
    </recommendedName>
</protein>
<reference evidence="3 4" key="1">
    <citation type="submission" date="2019-04" db="EMBL/GenBank/DDBJ databases">
        <authorList>
            <consortium name="Wellcome Sanger Institute Data Sharing"/>
        </authorList>
    </citation>
    <scope>NUCLEOTIDE SEQUENCE [LARGE SCALE GENOMIC DNA]</scope>
</reference>
<dbReference type="InterPro" id="IPR036175">
    <property type="entry name" value="Sec23/24_helical_dom_sf"/>
</dbReference>
<reference evidence="3" key="3">
    <citation type="submission" date="2025-09" db="UniProtKB">
        <authorList>
            <consortium name="Ensembl"/>
        </authorList>
    </citation>
    <scope>IDENTIFICATION</scope>
</reference>
<dbReference type="Ensembl" id="ENSSFOT00015028949.2">
    <property type="protein sequence ID" value="ENSSFOP00015028625.2"/>
    <property type="gene ID" value="ENSSFOG00015018368.2"/>
</dbReference>
<evidence type="ECO:0000259" key="2">
    <source>
        <dbReference type="Pfam" id="PF04815"/>
    </source>
</evidence>
<dbReference type="GO" id="GO:0006886">
    <property type="term" value="P:intracellular protein transport"/>
    <property type="evidence" value="ECO:0007669"/>
    <property type="project" value="InterPro"/>
</dbReference>
<dbReference type="PANTHER" id="PTHR13803:SF6">
    <property type="entry name" value="PROTEIN TRANSPORT PROTEIN SEC24D"/>
    <property type="match status" value="1"/>
</dbReference>
<dbReference type="GeneTree" id="ENSGT00950000182924"/>
<keyword evidence="4" id="KW-1185">Reference proteome</keyword>
<accession>A0A8C9SC05</accession>
<dbReference type="GO" id="GO:0000149">
    <property type="term" value="F:SNARE binding"/>
    <property type="evidence" value="ECO:0007669"/>
    <property type="project" value="TreeGrafter"/>
</dbReference>
<dbReference type="InterPro" id="IPR006900">
    <property type="entry name" value="Sec23/24_helical_dom"/>
</dbReference>
<evidence type="ECO:0000313" key="4">
    <source>
        <dbReference type="Proteomes" id="UP000694397"/>
    </source>
</evidence>
<dbReference type="SUPFAM" id="SSF81811">
    <property type="entry name" value="Helical domain of Sec23/24"/>
    <property type="match status" value="1"/>
</dbReference>
<dbReference type="OrthoDB" id="49016at2759"/>
<dbReference type="GO" id="GO:0030127">
    <property type="term" value="C:COPII vesicle coat"/>
    <property type="evidence" value="ECO:0007669"/>
    <property type="project" value="InterPro"/>
</dbReference>
<dbReference type="SUPFAM" id="SSF53300">
    <property type="entry name" value="vWA-like"/>
    <property type="match status" value="1"/>
</dbReference>
<reference evidence="3" key="2">
    <citation type="submission" date="2025-08" db="UniProtKB">
        <authorList>
            <consortium name="Ensembl"/>
        </authorList>
    </citation>
    <scope>IDENTIFICATION</scope>
</reference>
<evidence type="ECO:0000259" key="1">
    <source>
        <dbReference type="Pfam" id="PF04811"/>
    </source>
</evidence>
<dbReference type="Gene3D" id="3.40.50.410">
    <property type="entry name" value="von Willebrand factor, type A domain"/>
    <property type="match status" value="1"/>
</dbReference>
<dbReference type="AlphaFoldDB" id="A0A8C9SC05"/>
<dbReference type="SUPFAM" id="SSF81995">
    <property type="entry name" value="beta-sandwich domain of Sec23/24"/>
    <property type="match status" value="1"/>
</dbReference>
<dbReference type="InterPro" id="IPR036465">
    <property type="entry name" value="vWFA_dom_sf"/>
</dbReference>
<dbReference type="PANTHER" id="PTHR13803">
    <property type="entry name" value="SEC24-RELATED PROTEIN"/>
    <property type="match status" value="1"/>
</dbReference>
<dbReference type="InterPro" id="IPR050550">
    <property type="entry name" value="SEC23_SEC24_subfamily"/>
</dbReference>
<dbReference type="GO" id="GO:0090110">
    <property type="term" value="P:COPII-coated vesicle cargo loading"/>
    <property type="evidence" value="ECO:0007669"/>
    <property type="project" value="TreeGrafter"/>
</dbReference>
<dbReference type="InterPro" id="IPR006896">
    <property type="entry name" value="Sec23/24_trunk_dom"/>
</dbReference>
<proteinExistence type="predicted"/>
<name>A0A8C9SC05_SCLFO</name>
<feature type="domain" description="Sec23/Sec24 helical" evidence="2">
    <location>
        <begin position="301"/>
        <end position="354"/>
    </location>
</feature>
<dbReference type="Gene3D" id="1.20.120.730">
    <property type="entry name" value="Sec23/Sec24 helical domain"/>
    <property type="match status" value="1"/>
</dbReference>
<evidence type="ECO:0000313" key="3">
    <source>
        <dbReference type="Ensembl" id="ENSSFOP00015028625.2"/>
    </source>
</evidence>
<dbReference type="Pfam" id="PF04811">
    <property type="entry name" value="Sec23_trunk"/>
    <property type="match status" value="1"/>
</dbReference>